<comment type="caution">
    <text evidence="4">The sequence shown here is derived from an EMBL/GenBank/DDBJ whole genome shotgun (WGS) entry which is preliminary data.</text>
</comment>
<evidence type="ECO:0000313" key="5">
    <source>
        <dbReference type="Proteomes" id="UP000033358"/>
    </source>
</evidence>
<dbReference type="PROSITE" id="PS00329">
    <property type="entry name" value="HSP70_2"/>
    <property type="match status" value="1"/>
</dbReference>
<dbReference type="InterPro" id="IPR018181">
    <property type="entry name" value="Heat_shock_70_CS"/>
</dbReference>
<dbReference type="Gene3D" id="3.30.420.40">
    <property type="match status" value="2"/>
</dbReference>
<dbReference type="GO" id="GO:0005524">
    <property type="term" value="F:ATP binding"/>
    <property type="evidence" value="ECO:0007669"/>
    <property type="project" value="UniProtKB-KW"/>
</dbReference>
<name>A0A0F5MPS4_9RICK</name>
<evidence type="ECO:0000256" key="3">
    <source>
        <dbReference type="ARBA" id="ARBA00022840"/>
    </source>
</evidence>
<dbReference type="CDD" id="cd10231">
    <property type="entry name" value="ASKHA_NBD_HSP70_YegD-like"/>
    <property type="match status" value="1"/>
</dbReference>
<dbReference type="PANTHER" id="PTHR19375">
    <property type="entry name" value="HEAT SHOCK PROTEIN 70KDA"/>
    <property type="match status" value="1"/>
</dbReference>
<sequence length="417" mass="46675">MTKYFGIDFGTSNSTIGCNDGDKNFLIPVELASTTIPSAVFFNFETNECLFGRLAMKEYLSEAEGRLMRSLKSILGTSLIEDTTPIGRKSISFKEIIGCFIKELKTKAEIVNGSNIENIVLGRPVRFVDDDDNKDLYAQRQLEQIAKDQGFKNIIFQYEPVAAAIHYEQIITKEEVALIVDIGGGTSDFSIVRLSPNRKSIDDRKDDILSNNGIHIGGTDFDKQFSFLNIMPHLGHKTLIKPKNLPVPNYIFSDLSTWHKINLLYNSKFESLINDICKNSHEKHLIERLLKVIKQRKGHNLAIEVEKAKISLTAGEYTNIDLSFIEKDLDIELSITQLNESIGSMVEDIFLNIEDVIKNSKINPSDISTIFLTGGSTAIRLINESIISRFPKAKIVKGDVFGSVGLGLSIEAKRKFS</sequence>
<proteinExistence type="inferred from homology"/>
<evidence type="ECO:0000256" key="1">
    <source>
        <dbReference type="ARBA" id="ARBA00007381"/>
    </source>
</evidence>
<gene>
    <name evidence="4" type="primary">dnaK</name>
    <name evidence="4" type="ORF">SZ25_00150</name>
</gene>
<evidence type="ECO:0000256" key="2">
    <source>
        <dbReference type="ARBA" id="ARBA00022741"/>
    </source>
</evidence>
<dbReference type="PATRIC" id="fig|1607817.3.peg.151"/>
<dbReference type="InterPro" id="IPR043129">
    <property type="entry name" value="ATPase_NBD"/>
</dbReference>
<dbReference type="Proteomes" id="UP000033358">
    <property type="component" value="Unassembled WGS sequence"/>
</dbReference>
<protein>
    <submittedName>
        <fullName evidence="4">Chaperone protein DnaK</fullName>
    </submittedName>
</protein>
<reference evidence="4 5" key="1">
    <citation type="submission" date="2015-02" db="EMBL/GenBank/DDBJ databases">
        <title>Single cell genomics of a rare environmental alphaproteobacterium provides unique insights into Rickettsiaceae evolution.</title>
        <authorList>
            <person name="Martijn J."/>
            <person name="Schulz F."/>
            <person name="Zaremba-Niedzwiedzka K."/>
            <person name="Viklund J."/>
            <person name="Stepanauskas R."/>
            <person name="Andersson S.G.E."/>
            <person name="Horn M."/>
            <person name="Guy L."/>
            <person name="Ettema T.J.G."/>
        </authorList>
    </citation>
    <scope>NUCLEOTIDE SEQUENCE [LARGE SCALE GENOMIC DNA]</scope>
    <source>
        <strain evidence="4 5">SCGC AAA041-L04</strain>
    </source>
</reference>
<dbReference type="GO" id="GO:0140662">
    <property type="term" value="F:ATP-dependent protein folding chaperone"/>
    <property type="evidence" value="ECO:0007669"/>
    <property type="project" value="InterPro"/>
</dbReference>
<dbReference type="AlphaFoldDB" id="A0A0F5MPS4"/>
<dbReference type="InterPro" id="IPR013126">
    <property type="entry name" value="Hsp_70_fam"/>
</dbReference>
<evidence type="ECO:0000313" key="4">
    <source>
        <dbReference type="EMBL" id="KKB96770.1"/>
    </source>
</evidence>
<keyword evidence="2" id="KW-0547">Nucleotide-binding</keyword>
<accession>A0A0F5MPS4</accession>
<dbReference type="SUPFAM" id="SSF53067">
    <property type="entry name" value="Actin-like ATPase domain"/>
    <property type="match status" value="2"/>
</dbReference>
<comment type="similarity">
    <text evidence="1">Belongs to the heat shock protein 70 family.</text>
</comment>
<dbReference type="EMBL" id="JYHA01000026">
    <property type="protein sequence ID" value="KKB96770.1"/>
    <property type="molecule type" value="Genomic_DNA"/>
</dbReference>
<keyword evidence="5" id="KW-1185">Reference proteome</keyword>
<dbReference type="Gene3D" id="3.90.640.10">
    <property type="entry name" value="Actin, Chain A, domain 4"/>
    <property type="match status" value="1"/>
</dbReference>
<keyword evidence="3" id="KW-0067">ATP-binding</keyword>
<dbReference type="InterPro" id="IPR042054">
    <property type="entry name" value="YegD-like"/>
</dbReference>
<organism evidence="4 5">
    <name type="scientific">Candidatus Arcanibacter lacustris</name>
    <dbReference type="NCBI Taxonomy" id="1607817"/>
    <lineage>
        <taxon>Bacteria</taxon>
        <taxon>Pseudomonadati</taxon>
        <taxon>Pseudomonadota</taxon>
        <taxon>Alphaproteobacteria</taxon>
        <taxon>Rickettsiales</taxon>
        <taxon>Candidatus Arcanibacter</taxon>
    </lineage>
</organism>
<dbReference type="Pfam" id="PF00012">
    <property type="entry name" value="HSP70"/>
    <property type="match status" value="2"/>
</dbReference>